<evidence type="ECO:0000313" key="2">
    <source>
        <dbReference type="Proteomes" id="UP001470230"/>
    </source>
</evidence>
<sequence length="278" mass="32047">MSNLEINWTVEETVYLSPEQLDICQMKANAKTINDIYLKYHVNEQAQLSAICHTIRGIKWSPHVETGGNFPYLLPMDTHLFKKEIEDNCLDMDCLRTIDGLELAFQLKQKRFYRGLKIAHWCCQHYKLNKKVQDTLNSICPNSIPSFQWLNGFCEANQIKIKTGECLEDARRRFCNIIAVTKFFTMHGPKICQIDKRLLWNIDETSSACTKRFKVLINEGCHFAPSVIEKDYNLITAILPFNASGDRLEPFVILPNTNFLPPELDEFEAFLCTQTVAG</sequence>
<accession>A0ABR2JZ62</accession>
<evidence type="ECO:0008006" key="3">
    <source>
        <dbReference type="Google" id="ProtNLM"/>
    </source>
</evidence>
<gene>
    <name evidence="1" type="ORF">M9Y10_043228</name>
</gene>
<name>A0ABR2JZ62_9EUKA</name>
<comment type="caution">
    <text evidence="1">The sequence shown here is derived from an EMBL/GenBank/DDBJ whole genome shotgun (WGS) entry which is preliminary data.</text>
</comment>
<organism evidence="1 2">
    <name type="scientific">Tritrichomonas musculus</name>
    <dbReference type="NCBI Taxonomy" id="1915356"/>
    <lineage>
        <taxon>Eukaryota</taxon>
        <taxon>Metamonada</taxon>
        <taxon>Parabasalia</taxon>
        <taxon>Tritrichomonadida</taxon>
        <taxon>Tritrichomonadidae</taxon>
        <taxon>Tritrichomonas</taxon>
    </lineage>
</organism>
<dbReference type="EMBL" id="JAPFFF010000008">
    <property type="protein sequence ID" value="KAK8884123.1"/>
    <property type="molecule type" value="Genomic_DNA"/>
</dbReference>
<protein>
    <recommendedName>
        <fullName evidence="3">Initiator binding domain-containing protein</fullName>
    </recommendedName>
</protein>
<dbReference type="Proteomes" id="UP001470230">
    <property type="component" value="Unassembled WGS sequence"/>
</dbReference>
<evidence type="ECO:0000313" key="1">
    <source>
        <dbReference type="EMBL" id="KAK8884123.1"/>
    </source>
</evidence>
<keyword evidence="2" id="KW-1185">Reference proteome</keyword>
<reference evidence="1 2" key="1">
    <citation type="submission" date="2024-04" db="EMBL/GenBank/DDBJ databases">
        <title>Tritrichomonas musculus Genome.</title>
        <authorList>
            <person name="Alves-Ferreira E."/>
            <person name="Grigg M."/>
            <person name="Lorenzi H."/>
            <person name="Galac M."/>
        </authorList>
    </citation>
    <scope>NUCLEOTIDE SEQUENCE [LARGE SCALE GENOMIC DNA]</scope>
    <source>
        <strain evidence="1 2">EAF2021</strain>
    </source>
</reference>
<proteinExistence type="predicted"/>